<dbReference type="OrthoDB" id="9794863at2"/>
<dbReference type="AlphaFoldDB" id="A0A1G5RSR3"/>
<evidence type="ECO:0000259" key="1">
    <source>
        <dbReference type="Pfam" id="PF01248"/>
    </source>
</evidence>
<dbReference type="SUPFAM" id="SSF55315">
    <property type="entry name" value="L30e-like"/>
    <property type="match status" value="1"/>
</dbReference>
<keyword evidence="2" id="KW-0687">Ribonucleoprotein</keyword>
<dbReference type="RefSeq" id="WP_092589251.1">
    <property type="nucleotide sequence ID" value="NZ_FMWL01000002.1"/>
</dbReference>
<dbReference type="EMBL" id="FMWL01000002">
    <property type="protein sequence ID" value="SCZ76850.1"/>
    <property type="molecule type" value="Genomic_DNA"/>
</dbReference>
<keyword evidence="3" id="KW-1185">Reference proteome</keyword>
<evidence type="ECO:0000313" key="2">
    <source>
        <dbReference type="EMBL" id="SCZ76850.1"/>
    </source>
</evidence>
<protein>
    <submittedName>
        <fullName evidence="2">Ribosomal protein L7Ae</fullName>
    </submittedName>
</protein>
<dbReference type="InterPro" id="IPR004038">
    <property type="entry name" value="Ribosomal_eL8/eL30/eS12/Gad45"/>
</dbReference>
<dbReference type="Gene3D" id="3.30.1330.30">
    <property type="match status" value="1"/>
</dbReference>
<keyword evidence="2" id="KW-0689">Ribosomal protein</keyword>
<dbReference type="Proteomes" id="UP000199208">
    <property type="component" value="Unassembled WGS sequence"/>
</dbReference>
<dbReference type="InterPro" id="IPR029064">
    <property type="entry name" value="Ribosomal_eL30-like_sf"/>
</dbReference>
<reference evidence="2 3" key="1">
    <citation type="submission" date="2016-10" db="EMBL/GenBank/DDBJ databases">
        <authorList>
            <person name="de Groot N.N."/>
        </authorList>
    </citation>
    <scope>NUCLEOTIDE SEQUENCE [LARGE SCALE GENOMIC DNA]</scope>
    <source>
        <strain evidence="2 3">DSM 2784</strain>
    </source>
</reference>
<accession>A0A1G5RSR3</accession>
<name>A0A1G5RSR3_9FIRM</name>
<dbReference type="Pfam" id="PF01248">
    <property type="entry name" value="Ribosomal_L7Ae"/>
    <property type="match status" value="1"/>
</dbReference>
<dbReference type="GO" id="GO:0005840">
    <property type="term" value="C:ribosome"/>
    <property type="evidence" value="ECO:0007669"/>
    <property type="project" value="UniProtKB-KW"/>
</dbReference>
<evidence type="ECO:0000313" key="3">
    <source>
        <dbReference type="Proteomes" id="UP000199208"/>
    </source>
</evidence>
<sequence length="103" mass="11136">MNQAFLTLLGFAQKAGKLVAGEDTVHIALKKRKVKLLIVAGDASENTKDRANQWKTSFGVEFLEVLDKDTLSQAIGKSNRALIGVTDQGFATQMLKAAEKTGE</sequence>
<proteinExistence type="predicted"/>
<gene>
    <name evidence="2" type="ORF">SAMN03080599_00438</name>
</gene>
<feature type="domain" description="Ribosomal protein eL8/eL30/eS12/Gadd45" evidence="1">
    <location>
        <begin position="6"/>
        <end position="91"/>
    </location>
</feature>
<dbReference type="STRING" id="1120920.SAMN03080599_00438"/>
<organism evidence="2 3">
    <name type="scientific">Acidaminobacter hydrogenoformans DSM 2784</name>
    <dbReference type="NCBI Taxonomy" id="1120920"/>
    <lineage>
        <taxon>Bacteria</taxon>
        <taxon>Bacillati</taxon>
        <taxon>Bacillota</taxon>
        <taxon>Clostridia</taxon>
        <taxon>Peptostreptococcales</taxon>
        <taxon>Acidaminobacteraceae</taxon>
        <taxon>Acidaminobacter</taxon>
    </lineage>
</organism>